<dbReference type="PANTHER" id="PTHR30055">
    <property type="entry name" value="HTH-TYPE TRANSCRIPTIONAL REGULATOR RUTR"/>
    <property type="match status" value="1"/>
</dbReference>
<evidence type="ECO:0000256" key="4">
    <source>
        <dbReference type="ARBA" id="ARBA00023163"/>
    </source>
</evidence>
<evidence type="ECO:0000259" key="7">
    <source>
        <dbReference type="PROSITE" id="PS50977"/>
    </source>
</evidence>
<evidence type="ECO:0000313" key="8">
    <source>
        <dbReference type="EMBL" id="RCG29368.1"/>
    </source>
</evidence>
<feature type="region of interest" description="Disordered" evidence="6">
    <location>
        <begin position="215"/>
        <end position="243"/>
    </location>
</feature>
<keyword evidence="2" id="KW-0805">Transcription regulation</keyword>
<feature type="compositionally biased region" description="Gly residues" evidence="6">
    <location>
        <begin position="234"/>
        <end position="243"/>
    </location>
</feature>
<dbReference type="RefSeq" id="WP_114030404.1">
    <property type="nucleotide sequence ID" value="NZ_QOIL01000011.1"/>
</dbReference>
<dbReference type="GO" id="GO:0045892">
    <property type="term" value="P:negative regulation of DNA-templated transcription"/>
    <property type="evidence" value="ECO:0007669"/>
    <property type="project" value="InterPro"/>
</dbReference>
<dbReference type="GO" id="GO:0003700">
    <property type="term" value="F:DNA-binding transcription factor activity"/>
    <property type="evidence" value="ECO:0007669"/>
    <property type="project" value="TreeGrafter"/>
</dbReference>
<evidence type="ECO:0000256" key="3">
    <source>
        <dbReference type="ARBA" id="ARBA00023125"/>
    </source>
</evidence>
<evidence type="ECO:0000256" key="5">
    <source>
        <dbReference type="PROSITE-ProRule" id="PRU00335"/>
    </source>
</evidence>
<dbReference type="InterPro" id="IPR001647">
    <property type="entry name" value="HTH_TetR"/>
</dbReference>
<dbReference type="InterPro" id="IPR009057">
    <property type="entry name" value="Homeodomain-like_sf"/>
</dbReference>
<dbReference type="InterPro" id="IPR036271">
    <property type="entry name" value="Tet_transcr_reg_TetR-rel_C_sf"/>
</dbReference>
<evidence type="ECO:0000256" key="1">
    <source>
        <dbReference type="ARBA" id="ARBA00022491"/>
    </source>
</evidence>
<accession>A0A367FG54</accession>
<dbReference type="GO" id="GO:0000976">
    <property type="term" value="F:transcription cis-regulatory region binding"/>
    <property type="evidence" value="ECO:0007669"/>
    <property type="project" value="TreeGrafter"/>
</dbReference>
<dbReference type="EMBL" id="QOIL01000011">
    <property type="protein sequence ID" value="RCG29368.1"/>
    <property type="molecule type" value="Genomic_DNA"/>
</dbReference>
<dbReference type="PRINTS" id="PR00400">
    <property type="entry name" value="TETREPRESSOR"/>
</dbReference>
<dbReference type="SUPFAM" id="SSF48498">
    <property type="entry name" value="Tetracyclin repressor-like, C-terminal domain"/>
    <property type="match status" value="1"/>
</dbReference>
<keyword evidence="3 5" id="KW-0238">DNA-binding</keyword>
<comment type="caution">
    <text evidence="8">The sequence shown here is derived from an EMBL/GenBank/DDBJ whole genome shotgun (WGS) entry which is preliminary data.</text>
</comment>
<evidence type="ECO:0000313" key="9">
    <source>
        <dbReference type="Proteomes" id="UP000253094"/>
    </source>
</evidence>
<dbReference type="Proteomes" id="UP000253094">
    <property type="component" value="Unassembled WGS sequence"/>
</dbReference>
<evidence type="ECO:0000256" key="2">
    <source>
        <dbReference type="ARBA" id="ARBA00023015"/>
    </source>
</evidence>
<reference evidence="8 9" key="1">
    <citation type="submission" date="2018-06" db="EMBL/GenBank/DDBJ databases">
        <title>Sphaerisporangium craniellae sp. nov., isolated from a marine sponge in the South China Sea.</title>
        <authorList>
            <person name="Li L."/>
        </authorList>
    </citation>
    <scope>NUCLEOTIDE SEQUENCE [LARGE SCALE GENOMIC DNA]</scope>
    <source>
        <strain evidence="8 9">CCTCC AA 208026</strain>
    </source>
</reference>
<keyword evidence="9" id="KW-1185">Reference proteome</keyword>
<proteinExistence type="predicted"/>
<dbReference type="InterPro" id="IPR050109">
    <property type="entry name" value="HTH-type_TetR-like_transc_reg"/>
</dbReference>
<dbReference type="Gene3D" id="1.10.10.60">
    <property type="entry name" value="Homeodomain-like"/>
    <property type="match status" value="1"/>
</dbReference>
<dbReference type="InterPro" id="IPR003012">
    <property type="entry name" value="Tet_transcr_reg_TetR"/>
</dbReference>
<dbReference type="GO" id="GO:0046677">
    <property type="term" value="P:response to antibiotic"/>
    <property type="evidence" value="ECO:0007669"/>
    <property type="project" value="InterPro"/>
</dbReference>
<dbReference type="OrthoDB" id="329481at2"/>
<dbReference type="PROSITE" id="PS50977">
    <property type="entry name" value="HTH_TETR_2"/>
    <property type="match status" value="1"/>
</dbReference>
<evidence type="ECO:0000256" key="6">
    <source>
        <dbReference type="SAM" id="MobiDB-lite"/>
    </source>
</evidence>
<dbReference type="Pfam" id="PF02909">
    <property type="entry name" value="TetR_C_1"/>
    <property type="match status" value="1"/>
</dbReference>
<feature type="DNA-binding region" description="H-T-H motif" evidence="5">
    <location>
        <begin position="27"/>
        <end position="46"/>
    </location>
</feature>
<dbReference type="Pfam" id="PF00440">
    <property type="entry name" value="TetR_N"/>
    <property type="match status" value="1"/>
</dbReference>
<protein>
    <submittedName>
        <fullName evidence="8">TetR family transcriptional regulator</fullName>
    </submittedName>
</protein>
<dbReference type="InterPro" id="IPR004111">
    <property type="entry name" value="Repressor_TetR_C"/>
</dbReference>
<dbReference type="AlphaFoldDB" id="A0A367FG54"/>
<sequence length="243" mass="25793">MPTPLTRARIVAAAIDLIEREGADAISMRRIAADLGVGVMSLYNHVPNKAALLDAVAESVYSRIEFTDDPSAEWTARVRVQARAFRQIAHHYPRSTMVVVSRQLRSPAGLLPVEHALATLRQAGFDGEDAVRMLRTFIAYIIGSLLREVGVTPTFAPVPGQDHTPHADPALFPEVHGLASLLGECDHEEAFEYGLDMLIRAAVVRLQEVKEARAAGEAGAGGGVKGRGDAAVAGSGGNGSARG</sequence>
<keyword evidence="4" id="KW-0804">Transcription</keyword>
<dbReference type="SUPFAM" id="SSF46689">
    <property type="entry name" value="Homeodomain-like"/>
    <property type="match status" value="1"/>
</dbReference>
<keyword evidence="1" id="KW-0678">Repressor</keyword>
<dbReference type="PANTHER" id="PTHR30055:SF151">
    <property type="entry name" value="TRANSCRIPTIONAL REGULATORY PROTEIN"/>
    <property type="match status" value="1"/>
</dbReference>
<name>A0A367FG54_9ACTN</name>
<dbReference type="Gene3D" id="1.10.357.10">
    <property type="entry name" value="Tetracycline Repressor, domain 2"/>
    <property type="match status" value="1"/>
</dbReference>
<gene>
    <name evidence="8" type="ORF">DQ384_20120</name>
</gene>
<organism evidence="8 9">
    <name type="scientific">Sphaerisporangium album</name>
    <dbReference type="NCBI Taxonomy" id="509200"/>
    <lineage>
        <taxon>Bacteria</taxon>
        <taxon>Bacillati</taxon>
        <taxon>Actinomycetota</taxon>
        <taxon>Actinomycetes</taxon>
        <taxon>Streptosporangiales</taxon>
        <taxon>Streptosporangiaceae</taxon>
        <taxon>Sphaerisporangium</taxon>
    </lineage>
</organism>
<feature type="domain" description="HTH tetR-type" evidence="7">
    <location>
        <begin position="4"/>
        <end position="64"/>
    </location>
</feature>